<dbReference type="AlphaFoldDB" id="A0A1U7IQN6"/>
<dbReference type="EMBL" id="MRCE01000004">
    <property type="protein sequence ID" value="OKH39747.1"/>
    <property type="molecule type" value="Genomic_DNA"/>
</dbReference>
<evidence type="ECO:0000256" key="2">
    <source>
        <dbReference type="SAM" id="Phobius"/>
    </source>
</evidence>
<dbReference type="InterPro" id="IPR013783">
    <property type="entry name" value="Ig-like_fold"/>
</dbReference>
<sequence>MTTQNTDINNNALSLREVADLTSNLTGQPLAIIINPSTDSSIFAGETFELRVTVTNQGNKGAIIHIYIDESSGILRQWCTFCEESLALANNSSGEVVFEIPIPVNATPNNYPYLLVIDAPKHYPEYTPIRHQARLQILPALQSAIRVNDPSFVVLPSTSVNNPATIELGQSFDVKITVQNRSERVDRFRLNCPDFPSDWFTIIYPEGIVELGLITEKNSLALNPGATGQITLRFQLPPDIKAGNYSPTIQLVSLNNLDLVLMDVVYLQVLPTYQLTPKLQTLIDKIKGDSGLFRLVLTNLGNTVRDISVSAKESRTNQLCQYQFTSDRIKILSQETAKIDLEIKPNKWWQRPWFGKGMPIEFYIDLEDNYQIPLTPNQLEGTLIWEPRPWWQLLLLSLVAVGAIGSLAFLIWWLFFRPPALPKIIGFTSVSSSYQEVAGDAIYLNWQISHPEQVKTIKIVGLSANDGSTLSQSITYDFSQGIPKILQPFCNTKPILNCQNVRTNARKAGSYVFQLESISKATGNRELALTNTIKIDPLPLPKIVAFQSTRPVYQEIENSPGINLNWKIVNPEQIQELRLIGRAFDGSVSSPVKVFNFKQGLPPELRGYCLSQLELVCRNFPTQIKTPGDYIFELSVVPKRNNGEEIVTQKTDLIKIKAYQSPIQIDSFKINGLDALPKYILKLEPNQPEKNLNIAWKVTGDKNTKVELLPAPGNVPLAGMIFYPLSQQTGTENIILRVTSASGQQISRSITVEKVAPFPNPSTSEKLRVPPPPTLQQPSSLNRTPLNSNQSPTSNPNQIPKPTNQSRQSPKSSTNNRFPEARETGSPSGIPRVLMPPQSNNNIAPEVTPSLPPPLPPPPLLNPHISGEMPIVKPTPILPKPPNPEEVPPQFD</sequence>
<feature type="compositionally biased region" description="Polar residues" evidence="1">
    <location>
        <begin position="800"/>
        <end position="817"/>
    </location>
</feature>
<feature type="region of interest" description="Disordered" evidence="1">
    <location>
        <begin position="752"/>
        <end position="892"/>
    </location>
</feature>
<keyword evidence="2" id="KW-1133">Transmembrane helix</keyword>
<dbReference type="Gene3D" id="2.60.40.10">
    <property type="entry name" value="Immunoglobulins"/>
    <property type="match status" value="1"/>
</dbReference>
<name>A0A1U7IQN6_9CYAN</name>
<feature type="compositionally biased region" description="Pro residues" evidence="1">
    <location>
        <begin position="876"/>
        <end position="892"/>
    </location>
</feature>
<proteinExistence type="predicted"/>
<evidence type="ECO:0000313" key="4">
    <source>
        <dbReference type="Proteomes" id="UP000185860"/>
    </source>
</evidence>
<dbReference type="RefSeq" id="WP_073592469.1">
    <property type="nucleotide sequence ID" value="NZ_MRCE01000004.1"/>
</dbReference>
<dbReference type="STRING" id="454136.NIES2119_05735"/>
<keyword evidence="2" id="KW-0472">Membrane</keyword>
<evidence type="ECO:0000313" key="3">
    <source>
        <dbReference type="EMBL" id="OKH39747.1"/>
    </source>
</evidence>
<reference evidence="3 4" key="1">
    <citation type="submission" date="2016-11" db="EMBL/GenBank/DDBJ databases">
        <title>Draft Genome Sequences of Nine Cyanobacterial Strains from Diverse Habitats.</title>
        <authorList>
            <person name="Zhu T."/>
            <person name="Hou S."/>
            <person name="Lu X."/>
            <person name="Hess W.R."/>
        </authorList>
    </citation>
    <scope>NUCLEOTIDE SEQUENCE [LARGE SCALE GENOMIC DNA]</scope>
    <source>
        <strain evidence="3 4">IAM M-71</strain>
    </source>
</reference>
<feature type="compositionally biased region" description="Pro residues" evidence="1">
    <location>
        <begin position="850"/>
        <end position="861"/>
    </location>
</feature>
<accession>A0A1U7IQN6</accession>
<dbReference type="OrthoDB" id="524102at2"/>
<keyword evidence="2" id="KW-0812">Transmembrane</keyword>
<organism evidence="3 4">
    <name type="scientific">[Phormidium ambiguum] IAM M-71</name>
    <dbReference type="NCBI Taxonomy" id="454136"/>
    <lineage>
        <taxon>Bacteria</taxon>
        <taxon>Bacillati</taxon>
        <taxon>Cyanobacteriota</taxon>
        <taxon>Cyanophyceae</taxon>
        <taxon>Oscillatoriophycideae</taxon>
        <taxon>Aerosakkonematales</taxon>
        <taxon>Aerosakkonemataceae</taxon>
        <taxon>Floridanema</taxon>
    </lineage>
</organism>
<gene>
    <name evidence="3" type="ORF">NIES2119_05735</name>
</gene>
<evidence type="ECO:0000256" key="1">
    <source>
        <dbReference type="SAM" id="MobiDB-lite"/>
    </source>
</evidence>
<feature type="compositionally biased region" description="Low complexity" evidence="1">
    <location>
        <begin position="776"/>
        <end position="798"/>
    </location>
</feature>
<feature type="transmembrane region" description="Helical" evidence="2">
    <location>
        <begin position="390"/>
        <end position="415"/>
    </location>
</feature>
<dbReference type="Proteomes" id="UP000185860">
    <property type="component" value="Unassembled WGS sequence"/>
</dbReference>
<comment type="caution">
    <text evidence="3">The sequence shown here is derived from an EMBL/GenBank/DDBJ whole genome shotgun (WGS) entry which is preliminary data.</text>
</comment>
<protein>
    <submittedName>
        <fullName evidence="3">Uncharacterized protein</fullName>
    </submittedName>
</protein>